<dbReference type="Proteomes" id="UP000183670">
    <property type="component" value="Unassembled WGS sequence"/>
</dbReference>
<dbReference type="AlphaFoldDB" id="A0A1G8KNE0"/>
<proteinExistence type="predicted"/>
<sequence>MHSFSANSKGEEALLHPQNTYSQVIQKKDEGVDKKCFLYIENAA</sequence>
<dbReference type="Proteomes" id="UP000181870">
    <property type="component" value="Unassembled WGS sequence"/>
</dbReference>
<evidence type="ECO:0000313" key="3">
    <source>
        <dbReference type="Proteomes" id="UP000181870"/>
    </source>
</evidence>
<gene>
    <name evidence="1" type="ORF">SAMN05192581_102573</name>
    <name evidence="2" type="ORF">SAMN05192582_104621</name>
</gene>
<evidence type="ECO:0000313" key="4">
    <source>
        <dbReference type="Proteomes" id="UP000183670"/>
    </source>
</evidence>
<accession>A0A1G8KNE0</accession>
<protein>
    <submittedName>
        <fullName evidence="2">Uncharacterized protein</fullName>
    </submittedName>
</protein>
<reference evidence="3 4" key="1">
    <citation type="submission" date="2016-10" db="EMBL/GenBank/DDBJ databases">
        <authorList>
            <person name="de Groot N.N."/>
        </authorList>
    </citation>
    <scope>NUCLEOTIDE SEQUENCE [LARGE SCALE GENOMIC DNA]</scope>
    <source>
        <strain evidence="1 4">NLAE-zl-C500</strain>
        <strain evidence="2 3">NLAE-zl-C57</strain>
    </source>
</reference>
<evidence type="ECO:0000313" key="1">
    <source>
        <dbReference type="EMBL" id="SDB77664.1"/>
    </source>
</evidence>
<evidence type="ECO:0000313" key="2">
    <source>
        <dbReference type="EMBL" id="SDI44981.1"/>
    </source>
</evidence>
<dbReference type="EMBL" id="FMYE01000025">
    <property type="protein sequence ID" value="SDB77664.1"/>
    <property type="molecule type" value="Genomic_DNA"/>
</dbReference>
<name>A0A1G8KNE0_BACOV</name>
<organism evidence="2 3">
    <name type="scientific">Bacteroides ovatus</name>
    <dbReference type="NCBI Taxonomy" id="28116"/>
    <lineage>
        <taxon>Bacteria</taxon>
        <taxon>Pseudomonadati</taxon>
        <taxon>Bacteroidota</taxon>
        <taxon>Bacteroidia</taxon>
        <taxon>Bacteroidales</taxon>
        <taxon>Bacteroidaceae</taxon>
        <taxon>Bacteroides</taxon>
    </lineage>
</organism>
<dbReference type="EMBL" id="FNDO01000046">
    <property type="protein sequence ID" value="SDI44981.1"/>
    <property type="molecule type" value="Genomic_DNA"/>
</dbReference>